<accession>A0A0E4BRD9</accession>
<dbReference type="EMBL" id="AP014685">
    <property type="protein sequence ID" value="BAR58864.1"/>
    <property type="molecule type" value="Genomic_DNA"/>
</dbReference>
<proteinExistence type="predicted"/>
<gene>
    <name evidence="2" type="ORF">NK6_5707</name>
</gene>
<dbReference type="AlphaFoldDB" id="A0A0E4BRD9"/>
<sequence length="56" mass="6068">MSCWRGAHCAPKPHIADPRKNGSTNNPPTEPHIAAFYLAIVRSVLAAICDRVGSLR</sequence>
<reference evidence="2 3" key="1">
    <citation type="submission" date="2014-11" db="EMBL/GenBank/DDBJ databases">
        <title>Symbiosis island explosion on the genome of extra-slow-growing strains of soybean bradyrhizobia with massive insertion sequences.</title>
        <authorList>
            <person name="Iida T."/>
            <person name="Minamisawa K."/>
        </authorList>
    </citation>
    <scope>NUCLEOTIDE SEQUENCE [LARGE SCALE GENOMIC DNA]</scope>
    <source>
        <strain evidence="2 3">NK6</strain>
    </source>
</reference>
<evidence type="ECO:0000313" key="2">
    <source>
        <dbReference type="EMBL" id="BAR58864.1"/>
    </source>
</evidence>
<organism evidence="2 3">
    <name type="scientific">Bradyrhizobium diazoefficiens</name>
    <dbReference type="NCBI Taxonomy" id="1355477"/>
    <lineage>
        <taxon>Bacteria</taxon>
        <taxon>Pseudomonadati</taxon>
        <taxon>Pseudomonadota</taxon>
        <taxon>Alphaproteobacteria</taxon>
        <taxon>Hyphomicrobiales</taxon>
        <taxon>Nitrobacteraceae</taxon>
        <taxon>Bradyrhizobium</taxon>
    </lineage>
</organism>
<name>A0A0E4BRD9_9BRAD</name>
<dbReference type="Proteomes" id="UP000063308">
    <property type="component" value="Chromosome"/>
</dbReference>
<protein>
    <submittedName>
        <fullName evidence="2">Uncharacterized protein</fullName>
    </submittedName>
</protein>
<evidence type="ECO:0000256" key="1">
    <source>
        <dbReference type="SAM" id="MobiDB-lite"/>
    </source>
</evidence>
<evidence type="ECO:0000313" key="3">
    <source>
        <dbReference type="Proteomes" id="UP000063308"/>
    </source>
</evidence>
<feature type="region of interest" description="Disordered" evidence="1">
    <location>
        <begin position="1"/>
        <end position="28"/>
    </location>
</feature>